<evidence type="ECO:0000256" key="5">
    <source>
        <dbReference type="ARBA" id="ARBA00022840"/>
    </source>
</evidence>
<evidence type="ECO:0000256" key="4">
    <source>
        <dbReference type="ARBA" id="ARBA00022777"/>
    </source>
</evidence>
<evidence type="ECO:0000256" key="3">
    <source>
        <dbReference type="ARBA" id="ARBA00022741"/>
    </source>
</evidence>
<protein>
    <submittedName>
        <fullName evidence="8">Glycerol kinase 1</fullName>
    </submittedName>
</protein>
<dbReference type="InterPro" id="IPR018484">
    <property type="entry name" value="FGGY_N"/>
</dbReference>
<evidence type="ECO:0000313" key="8">
    <source>
        <dbReference type="EMBL" id="GGY68802.1"/>
    </source>
</evidence>
<comment type="similarity">
    <text evidence="1">Belongs to the FGGY kinase family.</text>
</comment>
<name>A0ABQ3AV23_9GAMM</name>
<keyword evidence="5" id="KW-0067">ATP-binding</keyword>
<evidence type="ECO:0000256" key="2">
    <source>
        <dbReference type="ARBA" id="ARBA00022679"/>
    </source>
</evidence>
<dbReference type="InterPro" id="IPR000577">
    <property type="entry name" value="Carb_kinase_FGGY"/>
</dbReference>
<dbReference type="GO" id="GO:0016301">
    <property type="term" value="F:kinase activity"/>
    <property type="evidence" value="ECO:0007669"/>
    <property type="project" value="UniProtKB-KW"/>
</dbReference>
<evidence type="ECO:0000259" key="7">
    <source>
        <dbReference type="Pfam" id="PF02782"/>
    </source>
</evidence>
<keyword evidence="3" id="KW-0547">Nucleotide-binding</keyword>
<dbReference type="EMBL" id="BMYZ01000001">
    <property type="protein sequence ID" value="GGY68802.1"/>
    <property type="molecule type" value="Genomic_DNA"/>
</dbReference>
<dbReference type="Pfam" id="PF00370">
    <property type="entry name" value="FGGY_N"/>
    <property type="match status" value="1"/>
</dbReference>
<dbReference type="Gene3D" id="3.30.420.40">
    <property type="match status" value="2"/>
</dbReference>
<reference evidence="9" key="1">
    <citation type="journal article" date="2019" name="Int. J. Syst. Evol. Microbiol.">
        <title>The Global Catalogue of Microorganisms (GCM) 10K type strain sequencing project: providing services to taxonomists for standard genome sequencing and annotation.</title>
        <authorList>
            <consortium name="The Broad Institute Genomics Platform"/>
            <consortium name="The Broad Institute Genome Sequencing Center for Infectious Disease"/>
            <person name="Wu L."/>
            <person name="Ma J."/>
        </authorList>
    </citation>
    <scope>NUCLEOTIDE SEQUENCE [LARGE SCALE GENOMIC DNA]</scope>
    <source>
        <strain evidence="9">KCTC 32239</strain>
    </source>
</reference>
<feature type="domain" description="Carbohydrate kinase FGGY N-terminal" evidence="6">
    <location>
        <begin position="7"/>
        <end position="227"/>
    </location>
</feature>
<dbReference type="Proteomes" id="UP000619761">
    <property type="component" value="Unassembled WGS sequence"/>
</dbReference>
<evidence type="ECO:0000313" key="9">
    <source>
        <dbReference type="Proteomes" id="UP000619761"/>
    </source>
</evidence>
<keyword evidence="2" id="KW-0808">Transferase</keyword>
<keyword evidence="9" id="KW-1185">Reference proteome</keyword>
<proteinExistence type="inferred from homology"/>
<dbReference type="PIRSF" id="PIRSF000538">
    <property type="entry name" value="GlpK"/>
    <property type="match status" value="1"/>
</dbReference>
<gene>
    <name evidence="8" type="primary">glpK1</name>
    <name evidence="8" type="ORF">GCM10011613_11380</name>
</gene>
<dbReference type="PANTHER" id="PTHR10196">
    <property type="entry name" value="SUGAR KINASE"/>
    <property type="match status" value="1"/>
</dbReference>
<feature type="domain" description="Carbohydrate kinase FGGY C-terminal" evidence="7">
    <location>
        <begin position="307"/>
        <end position="461"/>
    </location>
</feature>
<dbReference type="SUPFAM" id="SSF53067">
    <property type="entry name" value="Actin-like ATPase domain"/>
    <property type="match status" value="2"/>
</dbReference>
<dbReference type="Pfam" id="PF02782">
    <property type="entry name" value="FGGY_C"/>
    <property type="match status" value="1"/>
</dbReference>
<evidence type="ECO:0000256" key="1">
    <source>
        <dbReference type="ARBA" id="ARBA00009156"/>
    </source>
</evidence>
<evidence type="ECO:0000259" key="6">
    <source>
        <dbReference type="Pfam" id="PF00370"/>
    </source>
</evidence>
<dbReference type="PANTHER" id="PTHR10196:SF69">
    <property type="entry name" value="GLYCEROL KINASE"/>
    <property type="match status" value="1"/>
</dbReference>
<dbReference type="InterPro" id="IPR043129">
    <property type="entry name" value="ATPase_NBD"/>
</dbReference>
<organism evidence="8 9">
    <name type="scientific">Cellvibrio zantedeschiae</name>
    <dbReference type="NCBI Taxonomy" id="1237077"/>
    <lineage>
        <taxon>Bacteria</taxon>
        <taxon>Pseudomonadati</taxon>
        <taxon>Pseudomonadota</taxon>
        <taxon>Gammaproteobacteria</taxon>
        <taxon>Cellvibrionales</taxon>
        <taxon>Cellvibrionaceae</taxon>
        <taxon>Cellvibrio</taxon>
    </lineage>
</organism>
<dbReference type="RefSeq" id="WP_189416631.1">
    <property type="nucleotide sequence ID" value="NZ_BMYZ01000001.1"/>
</dbReference>
<keyword evidence="4 8" id="KW-0418">Kinase</keyword>
<dbReference type="InterPro" id="IPR018485">
    <property type="entry name" value="FGGY_C"/>
</dbReference>
<sequence length="501" mass="55200">MTTQSLILAIDQGGQSSRVAVYSASGTQVHCFSAPCATYRKSVDGVEYIEQDPQDILSGIKECLDKIRKLMGEDVKNILAAGFAGQGSSLLCWNNKTGEALSPVLSWQDIRGKDYLDETLLTNSQTQAITGLRMSPHYGASKIRWCLDHNPHVQQTYKNNSLSIGPIVSYIFWHLCSTNLVDPGHAQRTLLWNLQTKTWDQHLLDLFQIPRSVLPTPKLHNSHFGYIDVNNISIPFKASARDQGASLFARGLPDKNACYVNIGTGAFIQRVSEKLIAPEGLLVSPLWIPENTSPKNSVEVSSPVCYAADFASDFQKALYAWEATVNGAASAIDYIEKETNLNITPQQINKSLALAPTRECYFLNAVGGLSAPYWRTDVQSRFSEDLSADEKVLAWLESIIFQIVINVRLMDSLGKTQKIYISGGISNADAICQKLADLLEAPVHRSENTDATLQGIAYLAAGQPELWGSETAEDIFTPAPNAGLSARFQLWQNKLGDWLKN</sequence>
<comment type="caution">
    <text evidence="8">The sequence shown here is derived from an EMBL/GenBank/DDBJ whole genome shotgun (WGS) entry which is preliminary data.</text>
</comment>
<accession>A0ABQ3AV23</accession>